<evidence type="ECO:0000313" key="4">
    <source>
        <dbReference type="Proteomes" id="UP000056905"/>
    </source>
</evidence>
<proteinExistence type="predicted"/>
<reference evidence="3 4" key="1">
    <citation type="submission" date="2015-10" db="EMBL/GenBank/DDBJ databases">
        <title>Conservation of the essential genome among Caulobacter and Brevundimonas species.</title>
        <authorList>
            <person name="Scott D."/>
            <person name="Ely B."/>
        </authorList>
    </citation>
    <scope>NUCLEOTIDE SEQUENCE [LARGE SCALE GENOMIC DNA]</scope>
    <source>
        <strain evidence="3 4">CB4</strain>
    </source>
</reference>
<keyword evidence="2" id="KW-0547">Nucleotide-binding</keyword>
<keyword evidence="4" id="KW-1185">Reference proteome</keyword>
<gene>
    <name evidence="3" type="ORF">AQ619_13170</name>
</gene>
<keyword evidence="2" id="KW-0274">FAD</keyword>
<dbReference type="InterPro" id="IPR036188">
    <property type="entry name" value="FAD/NAD-bd_sf"/>
</dbReference>
<feature type="active site" evidence="1">
    <location>
        <position position="80"/>
    </location>
</feature>
<sequence length="507" mass="55933">MNQHAPRRVVIVGGGTAGWMAAAALSKLLKGAYGPVTLIESEEIGTVGVGEATVPPIRLFNHLLGIDENAFLQACQGSFKLGIEFDGWSGEGRRYLHPFGTYGASIDGVSFHQHWLSQRARGDTSELDDYCVAAVAARMGRFSRGDDEPRSVFSTFSYAFHFDAGLYARFLRERAEAQGVTRIEGKIASVQQNGQSGDVTGVRLEDGETVEGDFFIDCSGFRGLLIEGALKTGYEDWTHWLPCDRAVAVPCENGGAFTPYTRSTAREAGWQWRIPLQHRIGNGYVYSSRHISDDDAAATLMANLDGAAQADPRFLRFVTGRRKKLWNRNVVALGLASGFLEPLESTSIHLIQTAIIRLLSLLPLGDDDPVARAEYNRLSILEMEHIRDFIILHYFINGRSGPLWEACRAMAVPDSLHRKLDLFRTRGKVVRYDDELFAEASWVAVLLGQGIVPQGYEPMADARDPADVARRLAGMRGHIARVVERLPTHAAFIAEHCRAPALTCDSR</sequence>
<accession>A0A0P0P1U0</accession>
<protein>
    <submittedName>
        <fullName evidence="3">Tryptophan halogenase</fullName>
    </submittedName>
</protein>
<feature type="binding site" evidence="2">
    <location>
        <position position="344"/>
    </location>
    <ligand>
        <name>L-tryptophan</name>
        <dbReference type="ChEBI" id="CHEBI:57912"/>
    </ligand>
</feature>
<dbReference type="AlphaFoldDB" id="A0A0P0P1U0"/>
<dbReference type="PANTHER" id="PTHR43747:SF4">
    <property type="entry name" value="FLAVIN-DEPENDENT TRYPTOPHAN HALOGENASE"/>
    <property type="match status" value="1"/>
</dbReference>
<dbReference type="GO" id="GO:0004497">
    <property type="term" value="F:monooxygenase activity"/>
    <property type="evidence" value="ECO:0007669"/>
    <property type="project" value="InterPro"/>
</dbReference>
<feature type="binding site" evidence="2">
    <location>
        <begin position="14"/>
        <end position="17"/>
    </location>
    <ligand>
        <name>FAD</name>
        <dbReference type="ChEBI" id="CHEBI:57692"/>
    </ligand>
</feature>
<dbReference type="Gene3D" id="3.50.50.60">
    <property type="entry name" value="FAD/NAD(P)-binding domain"/>
    <property type="match status" value="1"/>
</dbReference>
<feature type="binding site" evidence="2">
    <location>
        <position position="335"/>
    </location>
    <ligand>
        <name>FAD</name>
        <dbReference type="ChEBI" id="CHEBI:57692"/>
    </ligand>
</feature>
<dbReference type="PANTHER" id="PTHR43747">
    <property type="entry name" value="FAD-BINDING PROTEIN"/>
    <property type="match status" value="1"/>
</dbReference>
<evidence type="ECO:0000313" key="3">
    <source>
        <dbReference type="EMBL" id="ALL14213.1"/>
    </source>
</evidence>
<dbReference type="GO" id="GO:0000166">
    <property type="term" value="F:nucleotide binding"/>
    <property type="evidence" value="ECO:0007669"/>
    <property type="project" value="UniProtKB-KW"/>
</dbReference>
<feature type="binding site" evidence="2">
    <location>
        <position position="80"/>
    </location>
    <ligand>
        <name>7-chloro-L-tryptophan</name>
        <dbReference type="ChEBI" id="CHEBI:58713"/>
    </ligand>
</feature>
<keyword evidence="2" id="KW-0285">Flavoprotein</keyword>
<dbReference type="Proteomes" id="UP000056905">
    <property type="component" value="Chromosome"/>
</dbReference>
<dbReference type="OrthoDB" id="5695497at2"/>
<dbReference type="InterPro" id="IPR033856">
    <property type="entry name" value="Trp_halogen"/>
</dbReference>
<dbReference type="EMBL" id="CP013002">
    <property type="protein sequence ID" value="ALL14213.1"/>
    <property type="molecule type" value="Genomic_DNA"/>
</dbReference>
<dbReference type="PIRSF" id="PIRSF011396">
    <property type="entry name" value="Trp_halogenase"/>
    <property type="match status" value="1"/>
</dbReference>
<evidence type="ECO:0000256" key="1">
    <source>
        <dbReference type="PIRSR" id="PIRSR011396-1"/>
    </source>
</evidence>
<evidence type="ECO:0000256" key="2">
    <source>
        <dbReference type="PIRSR" id="PIRSR011396-2"/>
    </source>
</evidence>
<dbReference type="SUPFAM" id="SSF51905">
    <property type="entry name" value="FAD/NAD(P)-binding domain"/>
    <property type="match status" value="1"/>
</dbReference>
<dbReference type="Pfam" id="PF04820">
    <property type="entry name" value="Trp_halogenase"/>
    <property type="match status" value="1"/>
</dbReference>
<feature type="binding site" evidence="2">
    <location>
        <position position="348"/>
    </location>
    <ligand>
        <name>FAD</name>
        <dbReference type="ChEBI" id="CHEBI:57692"/>
    </ligand>
</feature>
<dbReference type="InterPro" id="IPR050816">
    <property type="entry name" value="Flavin-dep_Halogenase_NPB"/>
</dbReference>
<dbReference type="InterPro" id="IPR006905">
    <property type="entry name" value="Flavin_halogenase"/>
</dbReference>
<name>A0A0P0P1U0_9CAUL</name>
<dbReference type="RefSeq" id="WP_062148406.1">
    <property type="nucleotide sequence ID" value="NZ_CP013002.1"/>
</dbReference>
<dbReference type="KEGG" id="chq:AQ619_13170"/>
<organism evidence="3 4">
    <name type="scientific">Caulobacter henricii</name>
    <dbReference type="NCBI Taxonomy" id="69395"/>
    <lineage>
        <taxon>Bacteria</taxon>
        <taxon>Pseudomonadati</taxon>
        <taxon>Pseudomonadota</taxon>
        <taxon>Alphaproteobacteria</taxon>
        <taxon>Caulobacterales</taxon>
        <taxon>Caulobacteraceae</taxon>
        <taxon>Caulobacter</taxon>
    </lineage>
</organism>
<dbReference type="STRING" id="69395.AQ619_13170"/>